<name>A0A5J4TWB3_9EUKA</name>
<accession>A0A5J4TWB3</accession>
<gene>
    <name evidence="1" type="ORF">EZS28_042332</name>
</gene>
<reference evidence="1 2" key="1">
    <citation type="submission" date="2019-03" db="EMBL/GenBank/DDBJ databases">
        <title>Single cell metagenomics reveals metabolic interactions within the superorganism composed of flagellate Streblomastix strix and complex community of Bacteroidetes bacteria on its surface.</title>
        <authorList>
            <person name="Treitli S.C."/>
            <person name="Kolisko M."/>
            <person name="Husnik F."/>
            <person name="Keeling P."/>
            <person name="Hampl V."/>
        </authorList>
    </citation>
    <scope>NUCLEOTIDE SEQUENCE [LARGE SCALE GENOMIC DNA]</scope>
    <source>
        <strain evidence="1">ST1C</strain>
    </source>
</reference>
<dbReference type="Proteomes" id="UP000324800">
    <property type="component" value="Unassembled WGS sequence"/>
</dbReference>
<comment type="caution">
    <text evidence="1">The sequence shown here is derived from an EMBL/GenBank/DDBJ whole genome shotgun (WGS) entry which is preliminary data.</text>
</comment>
<evidence type="ECO:0008006" key="3">
    <source>
        <dbReference type="Google" id="ProtNLM"/>
    </source>
</evidence>
<dbReference type="AlphaFoldDB" id="A0A5J4TWB3"/>
<evidence type="ECO:0000313" key="2">
    <source>
        <dbReference type="Proteomes" id="UP000324800"/>
    </source>
</evidence>
<protein>
    <recommendedName>
        <fullName evidence="3">RNase H type-1 domain-containing protein</fullName>
    </recommendedName>
</protein>
<proteinExistence type="predicted"/>
<dbReference type="EMBL" id="SNRW01024602">
    <property type="protein sequence ID" value="KAA6362142.1"/>
    <property type="molecule type" value="Genomic_DNA"/>
</dbReference>
<dbReference type="InterPro" id="IPR052055">
    <property type="entry name" value="Hepadnavirus_pol/RT"/>
</dbReference>
<dbReference type="PANTHER" id="PTHR33050:SF7">
    <property type="entry name" value="RIBONUCLEASE H"/>
    <property type="match status" value="1"/>
</dbReference>
<sequence>MGHETWNKRQTKLTNNNREIKVITQGLRSFAKVLKNSRIQSLMVRSNNNKAVFDIRKWRASKSLIKEIKQVNQIIENLGIQIQITHLPGVTNEAANALIGLQRAGYYKLREKSIQQTCLRMNLNQIIYLFSQHFNNLLPRFMSTIRRHVEIAIDALNQTWKKEFLRIHPPILLFPVVLKKIREEQIEAMIIAPLLPGQICATKFWIQKHHQLRRI</sequence>
<dbReference type="PANTHER" id="PTHR33050">
    <property type="entry name" value="REVERSE TRANSCRIPTASE DOMAIN-CONTAINING PROTEIN"/>
    <property type="match status" value="1"/>
</dbReference>
<organism evidence="1 2">
    <name type="scientific">Streblomastix strix</name>
    <dbReference type="NCBI Taxonomy" id="222440"/>
    <lineage>
        <taxon>Eukaryota</taxon>
        <taxon>Metamonada</taxon>
        <taxon>Preaxostyla</taxon>
        <taxon>Oxymonadida</taxon>
        <taxon>Streblomastigidae</taxon>
        <taxon>Streblomastix</taxon>
    </lineage>
</organism>
<evidence type="ECO:0000313" key="1">
    <source>
        <dbReference type="EMBL" id="KAA6362142.1"/>
    </source>
</evidence>